<name>A0A4Y2J6D0_ARAVE</name>
<evidence type="ECO:0000313" key="3">
    <source>
        <dbReference type="Proteomes" id="UP000499080"/>
    </source>
</evidence>
<keyword evidence="3" id="KW-1185">Reference proteome</keyword>
<dbReference type="Pfam" id="PF20700">
    <property type="entry name" value="Mutator"/>
    <property type="match status" value="1"/>
</dbReference>
<organism evidence="2 3">
    <name type="scientific">Araneus ventricosus</name>
    <name type="common">Orbweaver spider</name>
    <name type="synonym">Epeira ventricosa</name>
    <dbReference type="NCBI Taxonomy" id="182803"/>
    <lineage>
        <taxon>Eukaryota</taxon>
        <taxon>Metazoa</taxon>
        <taxon>Ecdysozoa</taxon>
        <taxon>Arthropoda</taxon>
        <taxon>Chelicerata</taxon>
        <taxon>Arachnida</taxon>
        <taxon>Araneae</taxon>
        <taxon>Araneomorphae</taxon>
        <taxon>Entelegynae</taxon>
        <taxon>Araneoidea</taxon>
        <taxon>Araneidae</taxon>
        <taxon>Araneus</taxon>
    </lineage>
</organism>
<comment type="caution">
    <text evidence="2">The sequence shown here is derived from an EMBL/GenBank/DDBJ whole genome shotgun (WGS) entry which is preliminary data.</text>
</comment>
<evidence type="ECO:0000313" key="2">
    <source>
        <dbReference type="EMBL" id="GBM84746.1"/>
    </source>
</evidence>
<feature type="domain" description="Mutator-like transposase" evidence="1">
    <location>
        <begin position="70"/>
        <end position="170"/>
    </location>
</feature>
<reference evidence="2 3" key="1">
    <citation type="journal article" date="2019" name="Sci. Rep.">
        <title>Orb-weaving spider Araneus ventricosus genome elucidates the spidroin gene catalogue.</title>
        <authorList>
            <person name="Kono N."/>
            <person name="Nakamura H."/>
            <person name="Ohtoshi R."/>
            <person name="Moran D.A.P."/>
            <person name="Shinohara A."/>
            <person name="Yoshida Y."/>
            <person name="Fujiwara M."/>
            <person name="Mori M."/>
            <person name="Tomita M."/>
            <person name="Arakawa K."/>
        </authorList>
    </citation>
    <scope>NUCLEOTIDE SEQUENCE [LARGE SCALE GENOMIC DNA]</scope>
</reference>
<accession>A0A4Y2J6D0</accession>
<dbReference type="AlphaFoldDB" id="A0A4Y2J6D0"/>
<dbReference type="InterPro" id="IPR049012">
    <property type="entry name" value="Mutator_transp_dom"/>
</dbReference>
<sequence>MTRMTPELTSPLLTSAPHQREEVWHHTYDLAVNSHTYKDDLQWERVSNVEPCCLQDDILPLGHCTLFSVSKIDNSFGLASNITTLCKNFKHSNVFCTSEKVKKFHEVNMSLVLGLRLIGKAHVGTKKLCTAMNLNVISKVGYKKLENKLSNACMEISKNVMHEAAGEISKSNFDISHVENQSIVHGKRQDIPL</sequence>
<dbReference type="EMBL" id="BGPR01003183">
    <property type="protein sequence ID" value="GBM84746.1"/>
    <property type="molecule type" value="Genomic_DNA"/>
</dbReference>
<evidence type="ECO:0000259" key="1">
    <source>
        <dbReference type="Pfam" id="PF20700"/>
    </source>
</evidence>
<gene>
    <name evidence="2" type="ORF">AVEN_64887_1</name>
</gene>
<protein>
    <recommendedName>
        <fullName evidence="1">Mutator-like transposase domain-containing protein</fullName>
    </recommendedName>
</protein>
<proteinExistence type="predicted"/>
<dbReference type="Proteomes" id="UP000499080">
    <property type="component" value="Unassembled WGS sequence"/>
</dbReference>